<evidence type="ECO:0000313" key="5">
    <source>
        <dbReference type="EMBL" id="RFA38330.1"/>
    </source>
</evidence>
<dbReference type="GO" id="GO:0006281">
    <property type="term" value="P:DNA repair"/>
    <property type="evidence" value="ECO:0007669"/>
    <property type="project" value="TreeGrafter"/>
</dbReference>
<dbReference type="InterPro" id="IPR023214">
    <property type="entry name" value="HAD_sf"/>
</dbReference>
<dbReference type="NCBIfam" id="TIGR01549">
    <property type="entry name" value="HAD-SF-IA-v1"/>
    <property type="match status" value="1"/>
</dbReference>
<comment type="caution">
    <text evidence="5">The sequence shown here is derived from an EMBL/GenBank/DDBJ whole genome shotgun (WGS) entry which is preliminary data.</text>
</comment>
<dbReference type="EC" id="3.1.3.18" evidence="4"/>
<keyword evidence="5" id="KW-0378">Hydrolase</keyword>
<dbReference type="Gene3D" id="1.10.150.730">
    <property type="match status" value="1"/>
</dbReference>
<evidence type="ECO:0000256" key="1">
    <source>
        <dbReference type="ARBA" id="ARBA00000830"/>
    </source>
</evidence>
<dbReference type="AlphaFoldDB" id="A0A3E0WZ76"/>
<evidence type="ECO:0000256" key="3">
    <source>
        <dbReference type="ARBA" id="ARBA00006171"/>
    </source>
</evidence>
<organism evidence="5 6">
    <name type="scientific">Alkalilimnicola ehrlichii</name>
    <dbReference type="NCBI Taxonomy" id="351052"/>
    <lineage>
        <taxon>Bacteria</taxon>
        <taxon>Pseudomonadati</taxon>
        <taxon>Pseudomonadota</taxon>
        <taxon>Gammaproteobacteria</taxon>
        <taxon>Chromatiales</taxon>
        <taxon>Ectothiorhodospiraceae</taxon>
        <taxon>Alkalilimnicola</taxon>
    </lineage>
</organism>
<proteinExistence type="inferred from homology"/>
<gene>
    <name evidence="5" type="ORF">CAL65_05760</name>
</gene>
<dbReference type="SFLD" id="SFLDG01129">
    <property type="entry name" value="C1.5:_HAD__Beta-PGM__Phosphata"/>
    <property type="match status" value="2"/>
</dbReference>
<dbReference type="InterPro" id="IPR050155">
    <property type="entry name" value="HAD-like_hydrolase_sf"/>
</dbReference>
<dbReference type="GO" id="GO:0008967">
    <property type="term" value="F:phosphoglycolate phosphatase activity"/>
    <property type="evidence" value="ECO:0007669"/>
    <property type="project" value="TreeGrafter"/>
</dbReference>
<dbReference type="InterPro" id="IPR023198">
    <property type="entry name" value="PGP-like_dom2"/>
</dbReference>
<evidence type="ECO:0000256" key="4">
    <source>
        <dbReference type="ARBA" id="ARBA00013078"/>
    </source>
</evidence>
<comment type="similarity">
    <text evidence="3">Belongs to the HAD-like hydrolase superfamily. CbbY/CbbZ/Gph/YieH family.</text>
</comment>
<dbReference type="Proteomes" id="UP000256763">
    <property type="component" value="Unassembled WGS sequence"/>
</dbReference>
<dbReference type="SUPFAM" id="SSF56784">
    <property type="entry name" value="HAD-like"/>
    <property type="match status" value="2"/>
</dbReference>
<protein>
    <recommendedName>
        <fullName evidence="4">phosphoglycolate phosphatase</fullName>
        <ecNumber evidence="4">3.1.3.18</ecNumber>
    </recommendedName>
</protein>
<dbReference type="SFLD" id="SFLDS00003">
    <property type="entry name" value="Haloacid_Dehalogenase"/>
    <property type="match status" value="2"/>
</dbReference>
<dbReference type="InterPro" id="IPR036412">
    <property type="entry name" value="HAD-like_sf"/>
</dbReference>
<comment type="catalytic activity">
    <reaction evidence="1">
        <text>2-phosphoglycolate + H2O = glycolate + phosphate</text>
        <dbReference type="Rhea" id="RHEA:14369"/>
        <dbReference type="ChEBI" id="CHEBI:15377"/>
        <dbReference type="ChEBI" id="CHEBI:29805"/>
        <dbReference type="ChEBI" id="CHEBI:43474"/>
        <dbReference type="ChEBI" id="CHEBI:58033"/>
        <dbReference type="EC" id="3.1.3.18"/>
    </reaction>
</comment>
<reference evidence="6" key="1">
    <citation type="submission" date="2017-05" db="EMBL/GenBank/DDBJ databases">
        <authorList>
            <person name="Sharma S."/>
            <person name="Sidhu C."/>
            <person name="Pinnaka A.K."/>
        </authorList>
    </citation>
    <scope>NUCLEOTIDE SEQUENCE [LARGE SCALE GENOMIC DNA]</scope>
    <source>
        <strain evidence="6">AK93</strain>
    </source>
</reference>
<dbReference type="PANTHER" id="PTHR43434:SF1">
    <property type="entry name" value="PHOSPHOGLYCOLATE PHOSPHATASE"/>
    <property type="match status" value="1"/>
</dbReference>
<dbReference type="Gene3D" id="1.10.150.240">
    <property type="entry name" value="Putative phosphatase, domain 2"/>
    <property type="match status" value="1"/>
</dbReference>
<sequence>MNPNRQPLIRPRVLLFDWHGTLVDTLDAMFAAMEELLPQLEELDLIQRLQPESACRTPDDAKLVRYIRIFRRLHPRILAERRVSRTDIFNAIFGADREAKHIAHQAYNQCYSRHVGAVKPFQEGVYDYLRTFQQLGIRVAVATNRSREFLDRELALVDGGRWAELFDTTVCANDISEYKPSPQLIFAALEQLGETADAGIWYVGDSYSDMETAHNAQVTAIFYNGLRWESGWFRQLYAENAEKSPHAVIDSFEGLTNLIGQAEGICKDTLNRLRPAAYPPPSPPPPRIEPDWHPAVAKLAAPKVILFDWHATLVDTIDAMYRAVDDMLPEFNELGLTKRLMSPNEARSPEDAKLVEYVRQHAALHPKIKADRKISRTDIFEVLFGDDQEAKQIAHKRFNFHYRNHFGTVRPFEPNVRQMLSALRALPIKVGVITNRDREFFEQEIAAVENTGWTHLFDTDVCGDDTPLRKPHPDQLLKAVGNLGYATGPTVWYVGDSTTDIISAKRAEMTGVFFNGAQWDLPWLRKIFPGTERHPHKPDVVVNDFSEFWALVLTCWGKFDQQALRER</sequence>
<dbReference type="OrthoDB" id="9782449at2"/>
<dbReference type="EMBL" id="NFZW01000004">
    <property type="protein sequence ID" value="RFA38330.1"/>
    <property type="molecule type" value="Genomic_DNA"/>
</dbReference>
<evidence type="ECO:0000256" key="2">
    <source>
        <dbReference type="ARBA" id="ARBA00004818"/>
    </source>
</evidence>
<comment type="pathway">
    <text evidence="2">Organic acid metabolism; glycolate biosynthesis; glycolate from 2-phosphoglycolate: step 1/1.</text>
</comment>
<accession>A0A3E0WZ76</accession>
<dbReference type="InterPro" id="IPR006439">
    <property type="entry name" value="HAD-SF_hydro_IA"/>
</dbReference>
<dbReference type="PANTHER" id="PTHR43434">
    <property type="entry name" value="PHOSPHOGLYCOLATE PHOSPHATASE"/>
    <property type="match status" value="1"/>
</dbReference>
<dbReference type="RefSeq" id="WP_116301188.1">
    <property type="nucleotide sequence ID" value="NZ_NFZV01000003.1"/>
</dbReference>
<dbReference type="Pfam" id="PF13419">
    <property type="entry name" value="HAD_2"/>
    <property type="match status" value="2"/>
</dbReference>
<evidence type="ECO:0000313" key="6">
    <source>
        <dbReference type="Proteomes" id="UP000256763"/>
    </source>
</evidence>
<keyword evidence="6" id="KW-1185">Reference proteome</keyword>
<dbReference type="Gene3D" id="3.40.50.1000">
    <property type="entry name" value="HAD superfamily/HAD-like"/>
    <property type="match status" value="2"/>
</dbReference>
<dbReference type="InterPro" id="IPR041492">
    <property type="entry name" value="HAD_2"/>
</dbReference>
<name>A0A3E0WZ76_9GAMM</name>
<dbReference type="GO" id="GO:0005829">
    <property type="term" value="C:cytosol"/>
    <property type="evidence" value="ECO:0007669"/>
    <property type="project" value="TreeGrafter"/>
</dbReference>